<feature type="transmembrane region" description="Helical" evidence="6">
    <location>
        <begin position="46"/>
        <end position="64"/>
    </location>
</feature>
<evidence type="ECO:0000313" key="8">
    <source>
        <dbReference type="Proteomes" id="UP000192569"/>
    </source>
</evidence>
<organism evidence="7 8">
    <name type="scientific">Thermanaeromonas toyohensis ToBE</name>
    <dbReference type="NCBI Taxonomy" id="698762"/>
    <lineage>
        <taxon>Bacteria</taxon>
        <taxon>Bacillati</taxon>
        <taxon>Bacillota</taxon>
        <taxon>Clostridia</taxon>
        <taxon>Neomoorellales</taxon>
        <taxon>Neomoorellaceae</taxon>
        <taxon>Thermanaeromonas</taxon>
    </lineage>
</organism>
<dbReference type="EC" id="2.3.2.3" evidence="6"/>
<dbReference type="InterPro" id="IPR022791">
    <property type="entry name" value="L-PG_synthase/AglD"/>
</dbReference>
<feature type="transmembrane region" description="Helical" evidence="6">
    <location>
        <begin position="164"/>
        <end position="183"/>
    </location>
</feature>
<feature type="transmembrane region" description="Helical" evidence="6">
    <location>
        <begin position="129"/>
        <end position="152"/>
    </location>
</feature>
<evidence type="ECO:0000256" key="1">
    <source>
        <dbReference type="ARBA" id="ARBA00004651"/>
    </source>
</evidence>
<gene>
    <name evidence="6" type="primary">mprF</name>
    <name evidence="7" type="ORF">SAMN00808754_1907</name>
</gene>
<evidence type="ECO:0000256" key="2">
    <source>
        <dbReference type="ARBA" id="ARBA00022475"/>
    </source>
</evidence>
<dbReference type="Pfam" id="PF03706">
    <property type="entry name" value="LPG_synthase_TM"/>
    <property type="match status" value="1"/>
</dbReference>
<keyword evidence="4 6" id="KW-1133">Transmembrane helix</keyword>
<evidence type="ECO:0000256" key="5">
    <source>
        <dbReference type="ARBA" id="ARBA00023136"/>
    </source>
</evidence>
<keyword evidence="6" id="KW-0808">Transferase</keyword>
<dbReference type="GO" id="GO:0006629">
    <property type="term" value="P:lipid metabolic process"/>
    <property type="evidence" value="ECO:0007669"/>
    <property type="project" value="UniProtKB-KW"/>
</dbReference>
<keyword evidence="8" id="KW-1185">Reference proteome</keyword>
<evidence type="ECO:0000256" key="6">
    <source>
        <dbReference type="RuleBase" id="RU363042"/>
    </source>
</evidence>
<dbReference type="PANTHER" id="PTHR39087">
    <property type="entry name" value="UPF0104 MEMBRANE PROTEIN MJ1595"/>
    <property type="match status" value="1"/>
</dbReference>
<evidence type="ECO:0000256" key="4">
    <source>
        <dbReference type="ARBA" id="ARBA00022989"/>
    </source>
</evidence>
<comment type="subcellular location">
    <subcellularLocation>
        <location evidence="1 6">Cell membrane</location>
        <topology evidence="1 6">Multi-pass membrane protein</topology>
    </subcellularLocation>
</comment>
<name>A0A1W1VWL8_9FIRM</name>
<evidence type="ECO:0000313" key="7">
    <source>
        <dbReference type="EMBL" id="SMB97650.1"/>
    </source>
</evidence>
<dbReference type="NCBIfam" id="TIGR00374">
    <property type="entry name" value="flippase-like domain"/>
    <property type="match status" value="1"/>
</dbReference>
<feature type="transmembrane region" description="Helical" evidence="6">
    <location>
        <begin position="85"/>
        <end position="109"/>
    </location>
</feature>
<dbReference type="GO" id="GO:0050071">
    <property type="term" value="F:phosphatidylglycerol lysyltransferase activity"/>
    <property type="evidence" value="ECO:0007669"/>
    <property type="project" value="UniProtKB-EC"/>
</dbReference>
<dbReference type="Proteomes" id="UP000192569">
    <property type="component" value="Chromosome I"/>
</dbReference>
<dbReference type="GO" id="GO:0005886">
    <property type="term" value="C:plasma membrane"/>
    <property type="evidence" value="ECO:0007669"/>
    <property type="project" value="UniProtKB-SubCell"/>
</dbReference>
<accession>A0A1W1VWL8</accession>
<keyword evidence="5 6" id="KW-0472">Membrane</keyword>
<dbReference type="STRING" id="698762.SAMN00808754_1907"/>
<comment type="similarity">
    <text evidence="6">Belongs to the LPG synthase family.</text>
</comment>
<dbReference type="OrthoDB" id="9814270at2"/>
<keyword evidence="6" id="KW-0046">Antibiotic resistance</keyword>
<proteinExistence type="inferred from homology"/>
<feature type="transmembrane region" description="Helical" evidence="6">
    <location>
        <begin position="312"/>
        <end position="336"/>
    </location>
</feature>
<keyword evidence="2" id="KW-1003">Cell membrane</keyword>
<feature type="transmembrane region" description="Helical" evidence="6">
    <location>
        <begin position="273"/>
        <end position="292"/>
    </location>
</feature>
<dbReference type="PANTHER" id="PTHR39087:SF2">
    <property type="entry name" value="UPF0104 MEMBRANE PROTEIN MJ1595"/>
    <property type="match status" value="1"/>
</dbReference>
<dbReference type="AlphaFoldDB" id="A0A1W1VWL8"/>
<keyword evidence="6" id="KW-0443">Lipid metabolism</keyword>
<protein>
    <recommendedName>
        <fullName evidence="6">Phosphatidylglycerol lysyltransferase</fullName>
        <ecNumber evidence="6">2.3.2.3</ecNumber>
    </recommendedName>
    <alternativeName>
        <fullName evidence="6">Lysylphosphatidylglycerol synthase</fullName>
    </alternativeName>
</protein>
<comment type="function">
    <text evidence="6">Catalyzes the transfer of a lysyl group from L-lysyl-tRNA(Lys) to membrane-bound phosphatidylglycerol (PG), which produces lysylphosphatidylglycerol (LPG), a major component of the bacterial membrane with a positive net charge. LPG synthesis contributes to bacterial virulence as it is involved in the resistance mechanism against cationic antimicrobial peptides (CAMP) produces by the host's immune system (defensins, cathelicidins) and by the competing microorganisms.</text>
</comment>
<sequence>MMQGKEPIFVISRFRLLYIVILFLAAVLIAIRLGQAQEIWRVFQRANWAWIAVAALLQIALLVNQTDLYKSAYRMVQLPLNFKELFLLVTSAAFVSAVVPGGTISGASLMIYDGLRQGWEVSRILMANFIFYLFDYSAFLALLVAALLYLFWRGSLQQYEIMATAFLLALVGGLFAVLFFTGARPATVLNLIRRLSRLVSRLFPKVDQHLPPWESKAEEFVGQLSKALKAAGYSRPALFQAVFHALLMDGISLLQVQALFLAFGQAPGLGRLIAGYAIGVLFMIVSITPQGVGVVEGAMTTVYISLGVPPEQAVLVTFSYRALSFWLPVLLGFMFLKKVVVRE</sequence>
<comment type="catalytic activity">
    <reaction evidence="6">
        <text>L-lysyl-tRNA(Lys) + a 1,2-diacyl-sn-glycero-3-phospho-(1'-sn-glycerol) = a 1,2-diacyl-sn-glycero-3-phospho-1'-(3'-O-L-lysyl)-sn-glycerol + tRNA(Lys)</text>
        <dbReference type="Rhea" id="RHEA:10668"/>
        <dbReference type="Rhea" id="RHEA-COMP:9696"/>
        <dbReference type="Rhea" id="RHEA-COMP:9697"/>
        <dbReference type="ChEBI" id="CHEBI:64716"/>
        <dbReference type="ChEBI" id="CHEBI:75792"/>
        <dbReference type="ChEBI" id="CHEBI:78442"/>
        <dbReference type="ChEBI" id="CHEBI:78529"/>
        <dbReference type="EC" id="2.3.2.3"/>
    </reaction>
</comment>
<dbReference type="GO" id="GO:0046677">
    <property type="term" value="P:response to antibiotic"/>
    <property type="evidence" value="ECO:0007669"/>
    <property type="project" value="UniProtKB-KW"/>
</dbReference>
<keyword evidence="3 6" id="KW-0812">Transmembrane</keyword>
<dbReference type="RefSeq" id="WP_084665493.1">
    <property type="nucleotide sequence ID" value="NZ_LT838272.1"/>
</dbReference>
<dbReference type="EMBL" id="LT838272">
    <property type="protein sequence ID" value="SMB97650.1"/>
    <property type="molecule type" value="Genomic_DNA"/>
</dbReference>
<reference evidence="7 8" key="1">
    <citation type="submission" date="2017-04" db="EMBL/GenBank/DDBJ databases">
        <authorList>
            <person name="Afonso C.L."/>
            <person name="Miller P.J."/>
            <person name="Scott M.A."/>
            <person name="Spackman E."/>
            <person name="Goraichik I."/>
            <person name="Dimitrov K.M."/>
            <person name="Suarez D.L."/>
            <person name="Swayne D.E."/>
        </authorList>
    </citation>
    <scope>NUCLEOTIDE SEQUENCE [LARGE SCALE GENOMIC DNA]</scope>
    <source>
        <strain evidence="7 8">ToBE</strain>
    </source>
</reference>
<evidence type="ECO:0000256" key="3">
    <source>
        <dbReference type="ARBA" id="ARBA00022692"/>
    </source>
</evidence>